<dbReference type="PANTHER" id="PTHR45786:SF74">
    <property type="entry name" value="ATP-DEPENDENT DNA HELICASE"/>
    <property type="match status" value="1"/>
</dbReference>
<protein>
    <submittedName>
        <fullName evidence="3">1602_t:CDS:1</fullName>
    </submittedName>
</protein>
<feature type="compositionally biased region" description="Basic and acidic residues" evidence="1">
    <location>
        <begin position="1"/>
        <end position="10"/>
    </location>
</feature>
<keyword evidence="4" id="KW-1185">Reference proteome</keyword>
<reference evidence="3" key="1">
    <citation type="submission" date="2021-06" db="EMBL/GenBank/DDBJ databases">
        <authorList>
            <person name="Kallberg Y."/>
            <person name="Tangrot J."/>
            <person name="Rosling A."/>
        </authorList>
    </citation>
    <scope>NUCLEOTIDE SEQUENCE</scope>
    <source>
        <strain evidence="3">CL551</strain>
    </source>
</reference>
<accession>A0A9N8WPB5</accession>
<dbReference type="OrthoDB" id="2272314at2759"/>
<evidence type="ECO:0000256" key="1">
    <source>
        <dbReference type="SAM" id="MobiDB-lite"/>
    </source>
</evidence>
<organism evidence="3 4">
    <name type="scientific">Acaulospora morrowiae</name>
    <dbReference type="NCBI Taxonomy" id="94023"/>
    <lineage>
        <taxon>Eukaryota</taxon>
        <taxon>Fungi</taxon>
        <taxon>Fungi incertae sedis</taxon>
        <taxon>Mucoromycota</taxon>
        <taxon>Glomeromycotina</taxon>
        <taxon>Glomeromycetes</taxon>
        <taxon>Diversisporales</taxon>
        <taxon>Acaulosporaceae</taxon>
        <taxon>Acaulospora</taxon>
    </lineage>
</organism>
<dbReference type="Proteomes" id="UP000789342">
    <property type="component" value="Unassembled WGS sequence"/>
</dbReference>
<gene>
    <name evidence="3" type="ORF">AMORRO_LOCUS2895</name>
</gene>
<dbReference type="EMBL" id="CAJVPV010001318">
    <property type="protein sequence ID" value="CAG8493504.1"/>
    <property type="molecule type" value="Genomic_DNA"/>
</dbReference>
<evidence type="ECO:0000259" key="2">
    <source>
        <dbReference type="Pfam" id="PF14214"/>
    </source>
</evidence>
<feature type="compositionally biased region" description="Basic and acidic residues" evidence="1">
    <location>
        <begin position="20"/>
        <end position="38"/>
    </location>
</feature>
<evidence type="ECO:0000313" key="3">
    <source>
        <dbReference type="EMBL" id="CAG8493504.1"/>
    </source>
</evidence>
<name>A0A9N8WPB5_9GLOM</name>
<feature type="compositionally biased region" description="Basic residues" evidence="1">
    <location>
        <begin position="122"/>
        <end position="134"/>
    </location>
</feature>
<proteinExistence type="predicted"/>
<evidence type="ECO:0000313" key="4">
    <source>
        <dbReference type="Proteomes" id="UP000789342"/>
    </source>
</evidence>
<dbReference type="InterPro" id="IPR025476">
    <property type="entry name" value="Helitron_helicase-like"/>
</dbReference>
<dbReference type="AlphaFoldDB" id="A0A9N8WPB5"/>
<dbReference type="Pfam" id="PF14214">
    <property type="entry name" value="Helitron_like_N"/>
    <property type="match status" value="1"/>
</dbReference>
<sequence>MSSESTKIETTDSVSQASETVRECRNRLARDRYTKRMSQETMYAGHTENTRDRKNRLAREARALRTSTLTNQQLTQQRAQERKTYARRMADETIEQTEQRRKIRRKTYAQRVTSKTMEGIKKQRTKRRKSNHHTARIDQYDSNSIQLHDLGSMDINCVNCGALHWKNERVAGTVQAPIFSTCCAKDKVHLPSLTPTPPGLLALLTEDHARARDFRNKIHMYNSALAFTSMGAKIDERVAGTSGVYTFRIHGEMYHQIGTLLPENQANPLFCQIYMYDTDEQQRYRQCIMPNLDNFMLFELQEILHKVNPYVHTFRQAAQLLRENPTQDLKMMIVKSRNKHQYTTPTASEVAVLIVGNNQESECLNCDIILHKRKGGLQRISQIHPSYIPLHYVLLFPHGEPGWHPNILTCNTSCDQTSDDTDNLENHDNNEEEDLRRVTMMQYYAYRLQVHRYVPQESFALHRAGRLFQQYIVDAYACIEQNRLYYLRSNQKQIRIDLYSGLQDMLIANDELPQNGTHIGKRILLPSSFIEISNRNKTDINSNIPEVTDEIQQYIDARYVSASESFWRIMHCKMHGEAPNIIRLAVHLPRQHLVTFADNESLDVIIQRASDQKTTLTAWFQANSDPSLSAQAKKCTYAQFPYKFVFNKCSKK</sequence>
<feature type="domain" description="Helitron helicase-like" evidence="2">
    <location>
        <begin position="443"/>
        <end position="531"/>
    </location>
</feature>
<feature type="region of interest" description="Disordered" evidence="1">
    <location>
        <begin position="93"/>
        <end position="138"/>
    </location>
</feature>
<comment type="caution">
    <text evidence="3">The sequence shown here is derived from an EMBL/GenBank/DDBJ whole genome shotgun (WGS) entry which is preliminary data.</text>
</comment>
<feature type="region of interest" description="Disordered" evidence="1">
    <location>
        <begin position="1"/>
        <end position="54"/>
    </location>
</feature>
<dbReference type="PANTHER" id="PTHR45786">
    <property type="entry name" value="DNA BINDING PROTEIN-LIKE"/>
    <property type="match status" value="1"/>
</dbReference>